<reference evidence="3 4" key="3">
    <citation type="journal article" date="2010" name="BMC Genomics">
        <title>Transcriptome sequencing and comparative analysis of cucumber flowers with different sex types.</title>
        <authorList>
            <person name="Guo S."/>
            <person name="Zheng Y."/>
            <person name="Joung J.G."/>
            <person name="Liu S."/>
            <person name="Zhang Z."/>
            <person name="Crasta O.R."/>
            <person name="Sobral B.W."/>
            <person name="Xu Y."/>
            <person name="Huang S."/>
            <person name="Fei Z."/>
        </authorList>
    </citation>
    <scope>NUCLEOTIDE SEQUENCE [LARGE SCALE GENOMIC DNA]</scope>
    <source>
        <strain evidence="4">cv. 9930</strain>
    </source>
</reference>
<dbReference type="eggNOG" id="ENOG502QT9Y">
    <property type="taxonomic scope" value="Eukaryota"/>
</dbReference>
<dbReference type="InterPro" id="IPR004463">
    <property type="entry name" value="UDP-acyl_GlcNac_deAcase"/>
</dbReference>
<dbReference type="Pfam" id="PF03331">
    <property type="entry name" value="LpxC"/>
    <property type="match status" value="1"/>
</dbReference>
<dbReference type="GO" id="GO:0016020">
    <property type="term" value="C:membrane"/>
    <property type="evidence" value="ECO:0007669"/>
    <property type="project" value="GOC"/>
</dbReference>
<dbReference type="AlphaFoldDB" id="A0A0A0KPR6"/>
<dbReference type="OMA" id="HITNGID"/>
<reference evidence="3 4" key="1">
    <citation type="journal article" date="2009" name="Nat. Genet.">
        <title>The genome of the cucumber, Cucumis sativus L.</title>
        <authorList>
            <person name="Huang S."/>
            <person name="Li R."/>
            <person name="Zhang Z."/>
            <person name="Li L."/>
            <person name="Gu X."/>
            <person name="Fan W."/>
            <person name="Lucas W.J."/>
            <person name="Wang X."/>
            <person name="Xie B."/>
            <person name="Ni P."/>
            <person name="Ren Y."/>
            <person name="Zhu H."/>
            <person name="Li J."/>
            <person name="Lin K."/>
            <person name="Jin W."/>
            <person name="Fei Z."/>
            <person name="Li G."/>
            <person name="Staub J."/>
            <person name="Kilian A."/>
            <person name="van der Vossen E.A."/>
            <person name="Wu Y."/>
            <person name="Guo J."/>
            <person name="He J."/>
            <person name="Jia Z."/>
            <person name="Ren Y."/>
            <person name="Tian G."/>
            <person name="Lu Y."/>
            <person name="Ruan J."/>
            <person name="Qian W."/>
            <person name="Wang M."/>
            <person name="Huang Q."/>
            <person name="Li B."/>
            <person name="Xuan Z."/>
            <person name="Cao J."/>
            <person name="Asan"/>
            <person name="Wu Z."/>
            <person name="Zhang J."/>
            <person name="Cai Q."/>
            <person name="Bai Y."/>
            <person name="Zhao B."/>
            <person name="Han Y."/>
            <person name="Li Y."/>
            <person name="Li X."/>
            <person name="Wang S."/>
            <person name="Shi Q."/>
            <person name="Liu S."/>
            <person name="Cho W.K."/>
            <person name="Kim J.Y."/>
            <person name="Xu Y."/>
            <person name="Heller-Uszynska K."/>
            <person name="Miao H."/>
            <person name="Cheng Z."/>
            <person name="Zhang S."/>
            <person name="Wu J."/>
            <person name="Yang Y."/>
            <person name="Kang H."/>
            <person name="Li M."/>
            <person name="Liang H."/>
            <person name="Ren X."/>
            <person name="Shi Z."/>
            <person name="Wen M."/>
            <person name="Jian M."/>
            <person name="Yang H."/>
            <person name="Zhang G."/>
            <person name="Yang Z."/>
            <person name="Chen R."/>
            <person name="Liu S."/>
            <person name="Li J."/>
            <person name="Ma L."/>
            <person name="Liu H."/>
            <person name="Zhou Y."/>
            <person name="Zhao J."/>
            <person name="Fang X."/>
            <person name="Li G."/>
            <person name="Fang L."/>
            <person name="Li Y."/>
            <person name="Liu D."/>
            <person name="Zheng H."/>
            <person name="Zhang Y."/>
            <person name="Qin N."/>
            <person name="Li Z."/>
            <person name="Yang G."/>
            <person name="Yang S."/>
            <person name="Bolund L."/>
            <person name="Kristiansen K."/>
            <person name="Zheng H."/>
            <person name="Li S."/>
            <person name="Zhang X."/>
            <person name="Yang H."/>
            <person name="Wang J."/>
            <person name="Sun R."/>
            <person name="Zhang B."/>
            <person name="Jiang S."/>
            <person name="Wang J."/>
            <person name="Du Y."/>
            <person name="Li S."/>
        </authorList>
    </citation>
    <scope>NUCLEOTIDE SEQUENCE [LARGE SCALE GENOMIC DNA]</scope>
    <source>
        <strain evidence="4">cv. 9930</strain>
    </source>
</reference>
<dbReference type="PANTHER" id="PTHR33694:SF1">
    <property type="entry name" value="UDP-3-O-ACYL-N-ACETYLGLUCOSAMINE DEACETYLASE 1, MITOCHONDRIAL-RELATED"/>
    <property type="match status" value="1"/>
</dbReference>
<dbReference type="EMBL" id="CM002926">
    <property type="protein sequence ID" value="KGN49721.1"/>
    <property type="molecule type" value="Genomic_DNA"/>
</dbReference>
<dbReference type="GO" id="GO:0009245">
    <property type="term" value="P:lipid A biosynthetic process"/>
    <property type="evidence" value="ECO:0007669"/>
    <property type="project" value="InterPro"/>
</dbReference>
<dbReference type="GO" id="GO:0103117">
    <property type="term" value="F:UDP-3-O-acyl-N-acetylglucosamine deacetylase activity"/>
    <property type="evidence" value="ECO:0007669"/>
    <property type="project" value="InterPro"/>
</dbReference>
<keyword evidence="4" id="KW-1185">Reference proteome</keyword>
<organism evidence="3 4">
    <name type="scientific">Cucumis sativus</name>
    <name type="common">Cucumber</name>
    <dbReference type="NCBI Taxonomy" id="3659"/>
    <lineage>
        <taxon>Eukaryota</taxon>
        <taxon>Viridiplantae</taxon>
        <taxon>Streptophyta</taxon>
        <taxon>Embryophyta</taxon>
        <taxon>Tracheophyta</taxon>
        <taxon>Spermatophyta</taxon>
        <taxon>Magnoliopsida</taxon>
        <taxon>eudicotyledons</taxon>
        <taxon>Gunneridae</taxon>
        <taxon>Pentapetalae</taxon>
        <taxon>rosids</taxon>
        <taxon>fabids</taxon>
        <taxon>Cucurbitales</taxon>
        <taxon>Cucurbitaceae</taxon>
        <taxon>Benincaseae</taxon>
        <taxon>Cucumis</taxon>
    </lineage>
</organism>
<evidence type="ECO:0000256" key="1">
    <source>
        <dbReference type="ARBA" id="ARBA00006170"/>
    </source>
</evidence>
<dbReference type="InterPro" id="IPR020568">
    <property type="entry name" value="Ribosomal_Su5_D2-typ_SF"/>
</dbReference>
<dbReference type="Gene3D" id="3.30.1700.10">
    <property type="entry name" value="lpxc deacetylase, domain 2"/>
    <property type="match status" value="1"/>
</dbReference>
<comment type="similarity">
    <text evidence="1">Belongs to the LpxC family.</text>
</comment>
<reference evidence="3 4" key="4">
    <citation type="journal article" date="2011" name="BMC Genomics">
        <title>RNA-Seq improves annotation of protein-coding genes in the cucumber genome.</title>
        <authorList>
            <person name="Li Z."/>
            <person name="Zhang Z."/>
            <person name="Yan P."/>
            <person name="Huang S."/>
            <person name="Fei Z."/>
            <person name="Lin K."/>
        </authorList>
    </citation>
    <scope>NUCLEOTIDE SEQUENCE [LARGE SCALE GENOMIC DNA]</scope>
    <source>
        <strain evidence="4">cv. 9930</strain>
    </source>
</reference>
<accession>A0A0A0KPR6</accession>
<comment type="function">
    <text evidence="2">Involved in the biosynthesis of lipid A, a phosphorylated glycolipid that in bacteria anchors the lipopolysaccharide to the outer membrane of the cell. Lipid A-like molecules in plants may serve as structural components of the outer membranes of mitochondria and/or chloroplasts, or may be involved in signal transduction or plant defense responses.</text>
</comment>
<sequence>MNGTIPKEVLSSLDINFVTYAYLKNVAEIYIQVPIFDGSAGKWVDAIEEIGLKLAIDQCGNFCEKMAPHVNQPVHVWRNDCFLIAFPATEVRITYGIDFPQVPEIGCQWFFTAPLDNKFYAEQIAPSRTFCIYEEVEQMRNMGLIKGGSMENALVCSLIQYYKS</sequence>
<evidence type="ECO:0000256" key="2">
    <source>
        <dbReference type="ARBA" id="ARBA00024987"/>
    </source>
</evidence>
<dbReference type="GO" id="GO:2001289">
    <property type="term" value="P:lipid X metabolic process"/>
    <property type="evidence" value="ECO:0007669"/>
    <property type="project" value="UniProtKB-ARBA"/>
</dbReference>
<evidence type="ECO:0000313" key="3">
    <source>
        <dbReference type="EMBL" id="KGN49721.1"/>
    </source>
</evidence>
<dbReference type="STRING" id="3659.A0A0A0KPR6"/>
<name>A0A0A0KPR6_CUCSA</name>
<dbReference type="Gramene" id="KGN49721">
    <property type="protein sequence ID" value="KGN49721"/>
    <property type="gene ID" value="Csa_5G083830"/>
</dbReference>
<protein>
    <recommendedName>
        <fullName evidence="5">UDP-3-O-acyl-N-acetylglucosamine deacetylase</fullName>
    </recommendedName>
</protein>
<dbReference type="GO" id="GO:0005739">
    <property type="term" value="C:mitochondrion"/>
    <property type="evidence" value="ECO:0007669"/>
    <property type="project" value="UniProtKB-ARBA"/>
</dbReference>
<evidence type="ECO:0008006" key="5">
    <source>
        <dbReference type="Google" id="ProtNLM"/>
    </source>
</evidence>
<dbReference type="PANTHER" id="PTHR33694">
    <property type="entry name" value="UDP-3-O-ACYL-N-ACETYLGLUCOSAMINE DEACETYLASE 1, MITOCHONDRIAL-RELATED"/>
    <property type="match status" value="1"/>
</dbReference>
<dbReference type="Proteomes" id="UP000029981">
    <property type="component" value="Chromosome 5"/>
</dbReference>
<dbReference type="InterPro" id="IPR011334">
    <property type="entry name" value="UDP-acyl_GlcNac_deAcase_C"/>
</dbReference>
<reference evidence="3 4" key="2">
    <citation type="journal article" date="2009" name="PLoS ONE">
        <title>An integrated genetic and cytogenetic map of the cucumber genome.</title>
        <authorList>
            <person name="Ren Y."/>
            <person name="Zhang Z."/>
            <person name="Liu J."/>
            <person name="Staub J.E."/>
            <person name="Han Y."/>
            <person name="Cheng Z."/>
            <person name="Li X."/>
            <person name="Lu J."/>
            <person name="Miao H."/>
            <person name="Kang H."/>
            <person name="Xie B."/>
            <person name="Gu X."/>
            <person name="Wang X."/>
            <person name="Du Y."/>
            <person name="Jin W."/>
            <person name="Huang S."/>
        </authorList>
    </citation>
    <scope>NUCLEOTIDE SEQUENCE [LARGE SCALE GENOMIC DNA]</scope>
    <source>
        <strain evidence="4">cv. 9930</strain>
    </source>
</reference>
<evidence type="ECO:0000313" key="4">
    <source>
        <dbReference type="Proteomes" id="UP000029981"/>
    </source>
</evidence>
<dbReference type="SUPFAM" id="SSF54211">
    <property type="entry name" value="Ribosomal protein S5 domain 2-like"/>
    <property type="match status" value="1"/>
</dbReference>
<proteinExistence type="inferred from homology"/>
<gene>
    <name evidence="3" type="ORF">Csa_5G083830</name>
</gene>